<dbReference type="InterPro" id="IPR053832">
    <property type="entry name" value="DUF6924"/>
</dbReference>
<dbReference type="RefSeq" id="WP_092258193.1">
    <property type="nucleotide sequence ID" value="NZ_CP047199.1"/>
</dbReference>
<proteinExistence type="predicted"/>
<name>A0A1H9TBS4_9CORY</name>
<evidence type="ECO:0000259" key="1">
    <source>
        <dbReference type="Pfam" id="PF21962"/>
    </source>
</evidence>
<sequence>MKLPELADMSLYLFRTDYSDDAAWQSCLVVATKAYDGEDFESLGAEVTPVDNPSLEGLTPQQLERLDGNDFEFLVADARTMRDHTFLVVYNTTTDPADAAALMADGISLEPFRVLPEQLEGIVANLSLANLDFWELAPADDETRP</sequence>
<dbReference type="Pfam" id="PF21962">
    <property type="entry name" value="DUF6924"/>
    <property type="match status" value="1"/>
</dbReference>
<dbReference type="AlphaFoldDB" id="A0A1H9TBS4"/>
<gene>
    <name evidence="2" type="ORF">SAMN05661109_01388</name>
</gene>
<accession>A0A1H9TBS4</accession>
<organism evidence="2 3">
    <name type="scientific">Corynebacterium cystitidis DSM 20524</name>
    <dbReference type="NCBI Taxonomy" id="1121357"/>
    <lineage>
        <taxon>Bacteria</taxon>
        <taxon>Bacillati</taxon>
        <taxon>Actinomycetota</taxon>
        <taxon>Actinomycetes</taxon>
        <taxon>Mycobacteriales</taxon>
        <taxon>Corynebacteriaceae</taxon>
        <taxon>Corynebacterium</taxon>
    </lineage>
</organism>
<evidence type="ECO:0000313" key="3">
    <source>
        <dbReference type="Proteomes" id="UP000198929"/>
    </source>
</evidence>
<dbReference type="STRING" id="1121357.SAMN05661109_01388"/>
<dbReference type="Proteomes" id="UP000198929">
    <property type="component" value="Unassembled WGS sequence"/>
</dbReference>
<reference evidence="3" key="1">
    <citation type="submission" date="2016-10" db="EMBL/GenBank/DDBJ databases">
        <authorList>
            <person name="Varghese N."/>
            <person name="Submissions S."/>
        </authorList>
    </citation>
    <scope>NUCLEOTIDE SEQUENCE [LARGE SCALE GENOMIC DNA]</scope>
    <source>
        <strain evidence="3">DSM 20524</strain>
    </source>
</reference>
<keyword evidence="3" id="KW-1185">Reference proteome</keyword>
<protein>
    <recommendedName>
        <fullName evidence="1">DUF6924 domain-containing protein</fullName>
    </recommendedName>
</protein>
<dbReference type="EMBL" id="FOGQ01000005">
    <property type="protein sequence ID" value="SER94239.1"/>
    <property type="molecule type" value="Genomic_DNA"/>
</dbReference>
<feature type="domain" description="DUF6924" evidence="1">
    <location>
        <begin position="12"/>
        <end position="142"/>
    </location>
</feature>
<evidence type="ECO:0000313" key="2">
    <source>
        <dbReference type="EMBL" id="SER94239.1"/>
    </source>
</evidence>